<gene>
    <name evidence="1" type="ORF">PsYK624_059160</name>
</gene>
<organism evidence="1 2">
    <name type="scientific">Phanerochaete sordida</name>
    <dbReference type="NCBI Taxonomy" id="48140"/>
    <lineage>
        <taxon>Eukaryota</taxon>
        <taxon>Fungi</taxon>
        <taxon>Dikarya</taxon>
        <taxon>Basidiomycota</taxon>
        <taxon>Agaricomycotina</taxon>
        <taxon>Agaricomycetes</taxon>
        <taxon>Polyporales</taxon>
        <taxon>Phanerochaetaceae</taxon>
        <taxon>Phanerochaete</taxon>
    </lineage>
</organism>
<sequence length="124" mass="12901">MSPTHARARAPRDAPALLAGCVLPLLALLPGDDVACLLLIGALLAAGGGARAALLDGFRCDCIRIFLHPRFLDVAGRGAWWGATSGAAYLARKAHAWTAAHGFSNARIPQMSGTTATLMFPSDH</sequence>
<reference evidence="1 2" key="1">
    <citation type="submission" date="2021-08" db="EMBL/GenBank/DDBJ databases">
        <title>Draft Genome Sequence of Phanerochaete sordida strain YK-624.</title>
        <authorList>
            <person name="Mori T."/>
            <person name="Dohra H."/>
            <person name="Suzuki T."/>
            <person name="Kawagishi H."/>
            <person name="Hirai H."/>
        </authorList>
    </citation>
    <scope>NUCLEOTIDE SEQUENCE [LARGE SCALE GENOMIC DNA]</scope>
    <source>
        <strain evidence="1 2">YK-624</strain>
    </source>
</reference>
<evidence type="ECO:0000313" key="2">
    <source>
        <dbReference type="Proteomes" id="UP000703269"/>
    </source>
</evidence>
<dbReference type="Proteomes" id="UP000703269">
    <property type="component" value="Unassembled WGS sequence"/>
</dbReference>
<dbReference type="EMBL" id="BPQB01000014">
    <property type="protein sequence ID" value="GJE89808.1"/>
    <property type="molecule type" value="Genomic_DNA"/>
</dbReference>
<evidence type="ECO:0000313" key="1">
    <source>
        <dbReference type="EMBL" id="GJE89808.1"/>
    </source>
</evidence>
<proteinExistence type="predicted"/>
<dbReference type="AlphaFoldDB" id="A0A9P3G5W5"/>
<comment type="caution">
    <text evidence="1">The sequence shown here is derived from an EMBL/GenBank/DDBJ whole genome shotgun (WGS) entry which is preliminary data.</text>
</comment>
<name>A0A9P3G5W5_9APHY</name>
<keyword evidence="2" id="KW-1185">Reference proteome</keyword>
<protein>
    <submittedName>
        <fullName evidence="1">Uncharacterized protein</fullName>
    </submittedName>
</protein>
<accession>A0A9P3G5W5</accession>